<comment type="caution">
    <text evidence="1">The sequence shown here is derived from an EMBL/GenBank/DDBJ whole genome shotgun (WGS) entry which is preliminary data.</text>
</comment>
<protein>
    <submittedName>
        <fullName evidence="1">Uncharacterized protein</fullName>
    </submittedName>
</protein>
<accession>A0ABU8SA99</accession>
<gene>
    <name evidence="1" type="ORF">WG900_11070</name>
</gene>
<evidence type="ECO:0000313" key="1">
    <source>
        <dbReference type="EMBL" id="MEJ6010461.1"/>
    </source>
</evidence>
<organism evidence="1 2">
    <name type="scientific">Novosphingobium aquae</name>
    <dbReference type="NCBI Taxonomy" id="3133435"/>
    <lineage>
        <taxon>Bacteria</taxon>
        <taxon>Pseudomonadati</taxon>
        <taxon>Pseudomonadota</taxon>
        <taxon>Alphaproteobacteria</taxon>
        <taxon>Sphingomonadales</taxon>
        <taxon>Sphingomonadaceae</taxon>
        <taxon>Novosphingobium</taxon>
    </lineage>
</organism>
<keyword evidence="2" id="KW-1185">Reference proteome</keyword>
<evidence type="ECO:0000313" key="2">
    <source>
        <dbReference type="Proteomes" id="UP001379235"/>
    </source>
</evidence>
<dbReference type="RefSeq" id="WP_339967126.1">
    <property type="nucleotide sequence ID" value="NZ_JBBHJY010000005.1"/>
</dbReference>
<dbReference type="EMBL" id="JBBHJY010000005">
    <property type="protein sequence ID" value="MEJ6010461.1"/>
    <property type="molecule type" value="Genomic_DNA"/>
</dbReference>
<reference evidence="1 2" key="1">
    <citation type="submission" date="2024-03" db="EMBL/GenBank/DDBJ databases">
        <authorList>
            <person name="Jo J.-H."/>
        </authorList>
    </citation>
    <scope>NUCLEOTIDE SEQUENCE [LARGE SCALE GENOMIC DNA]</scope>
    <source>
        <strain evidence="1 2">AS3R-12</strain>
    </source>
</reference>
<name>A0ABU8SA99_9SPHN</name>
<dbReference type="Proteomes" id="UP001379235">
    <property type="component" value="Unassembled WGS sequence"/>
</dbReference>
<sequence length="133" mass="14737">MKGTAMKFQGVWVSSDQGKVSIAASDFDETELSDHSNWQEAWQNDDPDAPHGYLDSLAMLQDISRRIVGKIDQTELDVIETKFRSGIPFTVSTLEDLVQLIQVAIPSKIVSHVANSSKVEATQDDNGEEIPFE</sequence>
<proteinExistence type="predicted"/>